<dbReference type="PANTHER" id="PTHR45947">
    <property type="entry name" value="SULFOQUINOVOSYL TRANSFERASE SQD2"/>
    <property type="match status" value="1"/>
</dbReference>
<dbReference type="GO" id="GO:0016757">
    <property type="term" value="F:glycosyltransferase activity"/>
    <property type="evidence" value="ECO:0007669"/>
    <property type="project" value="InterPro"/>
</dbReference>
<accession>A0A2H0V916</accession>
<evidence type="ECO:0000313" key="3">
    <source>
        <dbReference type="EMBL" id="PIR95563.1"/>
    </source>
</evidence>
<dbReference type="InterPro" id="IPR028098">
    <property type="entry name" value="Glyco_trans_4-like_N"/>
</dbReference>
<evidence type="ECO:0000259" key="2">
    <source>
        <dbReference type="Pfam" id="PF13439"/>
    </source>
</evidence>
<evidence type="ECO:0008006" key="5">
    <source>
        <dbReference type="Google" id="ProtNLM"/>
    </source>
</evidence>
<protein>
    <recommendedName>
        <fullName evidence="5">Glycosyltransferase subfamily 4-like N-terminal domain-containing protein</fullName>
    </recommendedName>
</protein>
<reference evidence="4" key="1">
    <citation type="submission" date="2017-09" db="EMBL/GenBank/DDBJ databases">
        <title>Depth-based differentiation of microbial function through sediment-hosted aquifers and enrichment of novel symbionts in the deep terrestrial subsurface.</title>
        <authorList>
            <person name="Probst A.J."/>
            <person name="Ladd B."/>
            <person name="Jarett J.K."/>
            <person name="Geller-Mcgrath D.E."/>
            <person name="Sieber C.M.K."/>
            <person name="Emerson J.B."/>
            <person name="Anantharaman K."/>
            <person name="Thomas B.C."/>
            <person name="Malmstrom R."/>
            <person name="Stieglmeier M."/>
            <person name="Klingl A."/>
            <person name="Woyke T."/>
            <person name="Ryan C.M."/>
            <person name="Banfield J.F."/>
        </authorList>
    </citation>
    <scope>NUCLEOTIDE SEQUENCE [LARGE SCALE GENOMIC DNA]</scope>
</reference>
<evidence type="ECO:0000313" key="4">
    <source>
        <dbReference type="Proteomes" id="UP000229972"/>
    </source>
</evidence>
<sequence length="351" mass="39628">MKIVILHNLYGEFSHGGAETAVAMMANNYQEQGHKVFLISTCPASQKPQADNKLKIYHLASEFYNLSQHSLAYRLVWQIANLFSVAKYYKIKKILEQEKPDLAITHNLMGLGLLSVRAIHSLKIRHEHFLHDIQLLHPSGLMIWGQEKKISSPTARLYQYWSKNIIGSPQRVISPSRWLLDMHSNNGFFKNSELLFKPFVWPQSTNAITTKNNPAKNFLFIGQIEEQKGILFLIDSFKKIPGAELTLNIAIRGGGKDLATARQLAANDSRIKFLGPLSYEETDKIKKLNDCLIVPSLCYENSPTVIYGGQAADLKIIAAKLGGIPELMKPEDEFFQPGDKQDLIRVISKLI</sequence>
<dbReference type="Gene3D" id="3.40.50.2000">
    <property type="entry name" value="Glycogen Phosphorylase B"/>
    <property type="match status" value="2"/>
</dbReference>
<dbReference type="SUPFAM" id="SSF53756">
    <property type="entry name" value="UDP-Glycosyltransferase/glycogen phosphorylase"/>
    <property type="match status" value="1"/>
</dbReference>
<name>A0A2H0V916_9BACT</name>
<feature type="domain" description="Glycosyl transferase family 1" evidence="1">
    <location>
        <begin position="209"/>
        <end position="351"/>
    </location>
</feature>
<dbReference type="AlphaFoldDB" id="A0A2H0V916"/>
<organism evidence="3 4">
    <name type="scientific">Candidatus Falkowbacteria bacterium CG10_big_fil_rev_8_21_14_0_10_37_18</name>
    <dbReference type="NCBI Taxonomy" id="1974562"/>
    <lineage>
        <taxon>Bacteria</taxon>
        <taxon>Candidatus Falkowiibacteriota</taxon>
    </lineage>
</organism>
<proteinExistence type="predicted"/>
<gene>
    <name evidence="3" type="ORF">COT93_02020</name>
</gene>
<dbReference type="Proteomes" id="UP000229972">
    <property type="component" value="Unassembled WGS sequence"/>
</dbReference>
<dbReference type="InterPro" id="IPR050194">
    <property type="entry name" value="Glycosyltransferase_grp1"/>
</dbReference>
<evidence type="ECO:0000259" key="1">
    <source>
        <dbReference type="Pfam" id="PF00534"/>
    </source>
</evidence>
<feature type="domain" description="Glycosyltransferase subfamily 4-like N-terminal" evidence="2">
    <location>
        <begin position="16"/>
        <end position="185"/>
    </location>
</feature>
<dbReference type="Pfam" id="PF13439">
    <property type="entry name" value="Glyco_transf_4"/>
    <property type="match status" value="1"/>
</dbReference>
<dbReference type="Pfam" id="PF00534">
    <property type="entry name" value="Glycos_transf_1"/>
    <property type="match status" value="1"/>
</dbReference>
<dbReference type="EMBL" id="PFAL01000017">
    <property type="protein sequence ID" value="PIR95563.1"/>
    <property type="molecule type" value="Genomic_DNA"/>
</dbReference>
<dbReference type="PANTHER" id="PTHR45947:SF3">
    <property type="entry name" value="SULFOQUINOVOSYL TRANSFERASE SQD2"/>
    <property type="match status" value="1"/>
</dbReference>
<dbReference type="InterPro" id="IPR001296">
    <property type="entry name" value="Glyco_trans_1"/>
</dbReference>
<comment type="caution">
    <text evidence="3">The sequence shown here is derived from an EMBL/GenBank/DDBJ whole genome shotgun (WGS) entry which is preliminary data.</text>
</comment>